<dbReference type="InterPro" id="IPR057326">
    <property type="entry name" value="KR_dom"/>
</dbReference>
<dbReference type="AlphaFoldDB" id="A0A3D8VFJ3"/>
<evidence type="ECO:0000256" key="1">
    <source>
        <dbReference type="ARBA" id="ARBA00006484"/>
    </source>
</evidence>
<dbReference type="Gene3D" id="3.40.50.720">
    <property type="entry name" value="NAD(P)-binding Rossmann-like Domain"/>
    <property type="match status" value="1"/>
</dbReference>
<name>A0A3D8VFJ3_9GAMM</name>
<dbReference type="GO" id="GO:0016616">
    <property type="term" value="F:oxidoreductase activity, acting on the CH-OH group of donors, NAD or NADP as acceptor"/>
    <property type="evidence" value="ECO:0007669"/>
    <property type="project" value="UniProtKB-ARBA"/>
</dbReference>
<sequence length="246" mass="25320">MTDLPSPPLKAAVVFGGSRGIGAAIARRLAHEGYAVALTYASRADKADEVVQSIQADGGMAIALQADSTDAGAIAAAVSDAAARFGRLHVAVVNAGIYEGSPLEQFPLDMLDRMLAINVRGVFLAVQAAASRMADGGSIITIGSNTAARSGVVGSSVYAMSKAAVATLVRELALDLAPRQITINNIQPGPVETDITTGFLDYLIERNPLKRVGRPEEVAALAAFLSSADARYMTGASLTVDGGYSI</sequence>
<proteinExistence type="inferred from homology"/>
<dbReference type="RefSeq" id="WP_115841599.1">
    <property type="nucleotide sequence ID" value="NZ_CP183976.1"/>
</dbReference>
<dbReference type="InterPro" id="IPR020904">
    <property type="entry name" value="Sc_DH/Rdtase_CS"/>
</dbReference>
<accession>A0A3D8VFJ3</accession>
<dbReference type="PANTHER" id="PTHR42760">
    <property type="entry name" value="SHORT-CHAIN DEHYDROGENASES/REDUCTASES FAMILY MEMBER"/>
    <property type="match status" value="1"/>
</dbReference>
<comment type="similarity">
    <text evidence="1">Belongs to the short-chain dehydrogenases/reductases (SDR) family.</text>
</comment>
<feature type="domain" description="Ketoreductase" evidence="2">
    <location>
        <begin position="10"/>
        <end position="189"/>
    </location>
</feature>
<dbReference type="SMART" id="SM00822">
    <property type="entry name" value="PKS_KR"/>
    <property type="match status" value="1"/>
</dbReference>
<dbReference type="EMBL" id="QTJR01000003">
    <property type="protein sequence ID" value="RDY68174.1"/>
    <property type="molecule type" value="Genomic_DNA"/>
</dbReference>
<dbReference type="InterPro" id="IPR036291">
    <property type="entry name" value="NAD(P)-bd_dom_sf"/>
</dbReference>
<dbReference type="FunFam" id="3.40.50.720:FF:000084">
    <property type="entry name" value="Short-chain dehydrogenase reductase"/>
    <property type="match status" value="1"/>
</dbReference>
<reference evidence="3 4" key="1">
    <citation type="submission" date="2018-08" db="EMBL/GenBank/DDBJ databases">
        <title>Lysobacter soli KCTC 22011, whole genome shotgun sequence.</title>
        <authorList>
            <person name="Zhang X."/>
            <person name="Feng G."/>
            <person name="Zhu H."/>
        </authorList>
    </citation>
    <scope>NUCLEOTIDE SEQUENCE [LARGE SCALE GENOMIC DNA]</scope>
    <source>
        <strain evidence="3 4">KCTC 22011</strain>
    </source>
</reference>
<evidence type="ECO:0000259" key="2">
    <source>
        <dbReference type="SMART" id="SM00822"/>
    </source>
</evidence>
<dbReference type="PANTHER" id="PTHR42760:SF50">
    <property type="entry name" value="SHORT-CHAIN DEHYDROGENASE-RELATED"/>
    <property type="match status" value="1"/>
</dbReference>
<dbReference type="PRINTS" id="PR00081">
    <property type="entry name" value="GDHRDH"/>
</dbReference>
<dbReference type="Pfam" id="PF13561">
    <property type="entry name" value="adh_short_C2"/>
    <property type="match status" value="1"/>
</dbReference>
<dbReference type="PROSITE" id="PS00061">
    <property type="entry name" value="ADH_SHORT"/>
    <property type="match status" value="1"/>
</dbReference>
<dbReference type="PRINTS" id="PR00080">
    <property type="entry name" value="SDRFAMILY"/>
</dbReference>
<dbReference type="InterPro" id="IPR002347">
    <property type="entry name" value="SDR_fam"/>
</dbReference>
<evidence type="ECO:0000313" key="4">
    <source>
        <dbReference type="Proteomes" id="UP000256829"/>
    </source>
</evidence>
<protein>
    <submittedName>
        <fullName evidence="3">SDR family NAD(P)-dependent oxidoreductase</fullName>
    </submittedName>
</protein>
<organism evidence="3 4">
    <name type="scientific">Lysobacter soli</name>
    <dbReference type="NCBI Taxonomy" id="453783"/>
    <lineage>
        <taxon>Bacteria</taxon>
        <taxon>Pseudomonadati</taxon>
        <taxon>Pseudomonadota</taxon>
        <taxon>Gammaproteobacteria</taxon>
        <taxon>Lysobacterales</taxon>
        <taxon>Lysobacteraceae</taxon>
        <taxon>Lysobacter</taxon>
    </lineage>
</organism>
<gene>
    <name evidence="3" type="ORF">DX912_06090</name>
</gene>
<comment type="caution">
    <text evidence="3">The sequence shown here is derived from an EMBL/GenBank/DDBJ whole genome shotgun (WGS) entry which is preliminary data.</text>
</comment>
<keyword evidence="4" id="KW-1185">Reference proteome</keyword>
<dbReference type="Proteomes" id="UP000256829">
    <property type="component" value="Unassembled WGS sequence"/>
</dbReference>
<dbReference type="SUPFAM" id="SSF51735">
    <property type="entry name" value="NAD(P)-binding Rossmann-fold domains"/>
    <property type="match status" value="1"/>
</dbReference>
<evidence type="ECO:0000313" key="3">
    <source>
        <dbReference type="EMBL" id="RDY68174.1"/>
    </source>
</evidence>